<dbReference type="GO" id="GO:0046873">
    <property type="term" value="F:metal ion transmembrane transporter activity"/>
    <property type="evidence" value="ECO:0007669"/>
    <property type="project" value="InterPro"/>
</dbReference>
<accession>A0A364MTE4</accession>
<organism evidence="6 7">
    <name type="scientific">Stemphylium lycopersici</name>
    <name type="common">Tomato gray leaf spot disease fungus</name>
    <name type="synonym">Thyrospora lycopersici</name>
    <dbReference type="NCBI Taxonomy" id="183478"/>
    <lineage>
        <taxon>Eukaryota</taxon>
        <taxon>Fungi</taxon>
        <taxon>Dikarya</taxon>
        <taxon>Ascomycota</taxon>
        <taxon>Pezizomycotina</taxon>
        <taxon>Dothideomycetes</taxon>
        <taxon>Pleosporomycetidae</taxon>
        <taxon>Pleosporales</taxon>
        <taxon>Pleosporineae</taxon>
        <taxon>Pleosporaceae</taxon>
        <taxon>Stemphylium</taxon>
    </lineage>
</organism>
<comment type="subcellular location">
    <subcellularLocation>
        <location evidence="1">Membrane</location>
        <topology evidence="1">Multi-pass membrane protein</topology>
    </subcellularLocation>
</comment>
<dbReference type="OrthoDB" id="3231000at2759"/>
<gene>
    <name evidence="6" type="ORF">DDE83_008413</name>
</gene>
<evidence type="ECO:0000256" key="5">
    <source>
        <dbReference type="SAM" id="Phobius"/>
    </source>
</evidence>
<evidence type="ECO:0000256" key="3">
    <source>
        <dbReference type="ARBA" id="ARBA00022989"/>
    </source>
</evidence>
<reference evidence="7" key="1">
    <citation type="submission" date="2018-05" db="EMBL/GenBank/DDBJ databases">
        <title>Draft genome sequence of Stemphylium lycopersici strain CIDEFI 213.</title>
        <authorList>
            <person name="Medina R."/>
            <person name="Franco M.E.E."/>
            <person name="Lucentini C.G."/>
            <person name="Saparrat M.C.N."/>
            <person name="Balatti P.A."/>
        </authorList>
    </citation>
    <scope>NUCLEOTIDE SEQUENCE [LARGE SCALE GENOMIC DNA]</scope>
    <source>
        <strain evidence="7">CIDEFI 213</strain>
    </source>
</reference>
<dbReference type="Pfam" id="PF01544">
    <property type="entry name" value="CorA"/>
    <property type="match status" value="1"/>
</dbReference>
<evidence type="ECO:0000256" key="4">
    <source>
        <dbReference type="ARBA" id="ARBA00023136"/>
    </source>
</evidence>
<dbReference type="EMBL" id="QGDH01000198">
    <property type="protein sequence ID" value="RAR02870.1"/>
    <property type="molecule type" value="Genomic_DNA"/>
</dbReference>
<dbReference type="AlphaFoldDB" id="A0A364MTE4"/>
<keyword evidence="2 5" id="KW-0812">Transmembrane</keyword>
<keyword evidence="3 5" id="KW-1133">Transmembrane helix</keyword>
<dbReference type="InterPro" id="IPR002523">
    <property type="entry name" value="MgTranspt_CorA/ZnTranspt_ZntB"/>
</dbReference>
<evidence type="ECO:0000256" key="2">
    <source>
        <dbReference type="ARBA" id="ARBA00022692"/>
    </source>
</evidence>
<evidence type="ECO:0000256" key="1">
    <source>
        <dbReference type="ARBA" id="ARBA00004141"/>
    </source>
</evidence>
<dbReference type="STRING" id="183478.A0A364MTE4"/>
<evidence type="ECO:0000313" key="7">
    <source>
        <dbReference type="Proteomes" id="UP000249619"/>
    </source>
</evidence>
<evidence type="ECO:0000313" key="6">
    <source>
        <dbReference type="EMBL" id="RAR02870.1"/>
    </source>
</evidence>
<dbReference type="Proteomes" id="UP000249619">
    <property type="component" value="Unassembled WGS sequence"/>
</dbReference>
<feature type="transmembrane region" description="Helical" evidence="5">
    <location>
        <begin position="502"/>
        <end position="522"/>
    </location>
</feature>
<sequence>MHISPEAERYRQNIVNYALRSYTRTIFSGYHYRFLAEIVGADESYLPKRHHDLDLYSLAHITVYGSPSADVTHEQLRCTYSEIQDLVAFSHPTKGQGQIFFLKGHLPGSWICEVGAKYNIAPEFFRQHIHLWRSTEGPVLHAITRMPSATYNKGLVLRINTLGFSTKQSTSLDPFSSLILDARRRLLPDNVEWMPARLAAAPGGSYVRGHAYLSNLQFLVEQNISITIEPSGDGWTAILWTDVGSRDLSMSQEYHRFIDHMTAVTETGHRDIRLSPSHILGNESDIKHPWPLPLVETDNTPENDGTLAQTAAHLPSELHIMLDDHVIAGLDPLYALAPVLLFAAASENQLLSTLQRWYDIISATKWDPKHSSEHLEQLILHKHLLDDHAGRHEEVLRFMDSPVLAEWAKQLSHNQSTIANRSKDAARADYEFLLSRFRQLSLHYQEAISVLASATSLAESQKQITLATQVTKLTVLATVFLPLSYCTSIFGMNFIELERLSIWVWAAVTIAVGVSTLVLYHCNETGRFLRFMRMTIAIFGKKCRISRDSGTV</sequence>
<proteinExistence type="predicted"/>
<keyword evidence="7" id="KW-1185">Reference proteome</keyword>
<name>A0A364MTE4_STELY</name>
<dbReference type="Gene3D" id="1.20.58.340">
    <property type="entry name" value="Magnesium transport protein CorA, transmembrane region"/>
    <property type="match status" value="1"/>
</dbReference>
<dbReference type="InterPro" id="IPR045863">
    <property type="entry name" value="CorA_TM1_TM2"/>
</dbReference>
<protein>
    <submittedName>
        <fullName evidence="6">Uncharacterized protein</fullName>
    </submittedName>
</protein>
<dbReference type="SUPFAM" id="SSF144083">
    <property type="entry name" value="Magnesium transport protein CorA, transmembrane region"/>
    <property type="match status" value="1"/>
</dbReference>
<comment type="caution">
    <text evidence="6">The sequence shown here is derived from an EMBL/GenBank/DDBJ whole genome shotgun (WGS) entry which is preliminary data.</text>
</comment>
<keyword evidence="4 5" id="KW-0472">Membrane</keyword>
<dbReference type="GO" id="GO:0016020">
    <property type="term" value="C:membrane"/>
    <property type="evidence" value="ECO:0007669"/>
    <property type="project" value="UniProtKB-SubCell"/>
</dbReference>